<name>A0A2G8KN35_STIJA</name>
<evidence type="ECO:0000256" key="8">
    <source>
        <dbReference type="SAM" id="MobiDB-lite"/>
    </source>
</evidence>
<keyword evidence="4 7" id="KW-1133">Transmembrane helix</keyword>
<feature type="transmembrane region" description="Helical" evidence="7">
    <location>
        <begin position="59"/>
        <end position="84"/>
    </location>
</feature>
<dbReference type="SUPFAM" id="SSF48652">
    <property type="entry name" value="Tetraspanin"/>
    <property type="match status" value="1"/>
</dbReference>
<dbReference type="EMBL" id="MRZV01000468">
    <property type="protein sequence ID" value="PIK49387.1"/>
    <property type="molecule type" value="Genomic_DNA"/>
</dbReference>
<protein>
    <recommendedName>
        <fullName evidence="7">Tetraspanin</fullName>
    </recommendedName>
</protein>
<proteinExistence type="inferred from homology"/>
<dbReference type="GO" id="GO:0016020">
    <property type="term" value="C:membrane"/>
    <property type="evidence" value="ECO:0007669"/>
    <property type="project" value="UniProtKB-SubCell"/>
</dbReference>
<evidence type="ECO:0000256" key="7">
    <source>
        <dbReference type="RuleBase" id="RU361218"/>
    </source>
</evidence>
<dbReference type="PRINTS" id="PR00259">
    <property type="entry name" value="TMFOUR"/>
</dbReference>
<keyword evidence="6" id="KW-1015">Disulfide bond</keyword>
<evidence type="ECO:0000256" key="2">
    <source>
        <dbReference type="ARBA" id="ARBA00006840"/>
    </source>
</evidence>
<dbReference type="Proteomes" id="UP000230750">
    <property type="component" value="Unassembled WGS sequence"/>
</dbReference>
<evidence type="ECO:0000256" key="1">
    <source>
        <dbReference type="ARBA" id="ARBA00004141"/>
    </source>
</evidence>
<keyword evidence="5 7" id="KW-0472">Membrane</keyword>
<evidence type="ECO:0000313" key="9">
    <source>
        <dbReference type="EMBL" id="PIK49387.1"/>
    </source>
</evidence>
<comment type="similarity">
    <text evidence="2 7">Belongs to the tetraspanin (TM4SF) family.</text>
</comment>
<evidence type="ECO:0000256" key="3">
    <source>
        <dbReference type="ARBA" id="ARBA00022692"/>
    </source>
</evidence>
<dbReference type="AlphaFoldDB" id="A0A2G8KN35"/>
<dbReference type="CDD" id="cd03127">
    <property type="entry name" value="tetraspanin_LEL"/>
    <property type="match status" value="1"/>
</dbReference>
<dbReference type="InterPro" id="IPR008952">
    <property type="entry name" value="Tetraspanin_EC2_sf"/>
</dbReference>
<feature type="transmembrane region" description="Helical" evidence="7">
    <location>
        <begin position="213"/>
        <end position="237"/>
    </location>
</feature>
<comment type="caution">
    <text evidence="9">The sequence shown here is derived from an EMBL/GenBank/DDBJ whole genome shotgun (WGS) entry which is preliminary data.</text>
</comment>
<comment type="subcellular location">
    <subcellularLocation>
        <location evidence="1 7">Membrane</location>
        <topology evidence="1 7">Multi-pass membrane protein</topology>
    </subcellularLocation>
</comment>
<feature type="compositionally biased region" description="Acidic residues" evidence="8">
    <location>
        <begin position="246"/>
        <end position="262"/>
    </location>
</feature>
<feature type="transmembrane region" description="Helical" evidence="7">
    <location>
        <begin position="9"/>
        <end position="35"/>
    </location>
</feature>
<dbReference type="OrthoDB" id="10051670at2759"/>
<accession>A0A2G8KN35</accession>
<feature type="transmembrane region" description="Helical" evidence="7">
    <location>
        <begin position="91"/>
        <end position="115"/>
    </location>
</feature>
<dbReference type="PIRSF" id="PIRSF002419">
    <property type="entry name" value="Tetraspanin"/>
    <property type="match status" value="1"/>
</dbReference>
<evidence type="ECO:0000256" key="6">
    <source>
        <dbReference type="PIRSR" id="PIRSR002419-1"/>
    </source>
</evidence>
<reference evidence="9 10" key="1">
    <citation type="journal article" date="2017" name="PLoS Biol.">
        <title>The sea cucumber genome provides insights into morphological evolution and visceral regeneration.</title>
        <authorList>
            <person name="Zhang X."/>
            <person name="Sun L."/>
            <person name="Yuan J."/>
            <person name="Sun Y."/>
            <person name="Gao Y."/>
            <person name="Zhang L."/>
            <person name="Li S."/>
            <person name="Dai H."/>
            <person name="Hamel J.F."/>
            <person name="Liu C."/>
            <person name="Yu Y."/>
            <person name="Liu S."/>
            <person name="Lin W."/>
            <person name="Guo K."/>
            <person name="Jin S."/>
            <person name="Xu P."/>
            <person name="Storey K.B."/>
            <person name="Huan P."/>
            <person name="Zhang T."/>
            <person name="Zhou Y."/>
            <person name="Zhang J."/>
            <person name="Lin C."/>
            <person name="Li X."/>
            <person name="Xing L."/>
            <person name="Huo D."/>
            <person name="Sun M."/>
            <person name="Wang L."/>
            <person name="Mercier A."/>
            <person name="Li F."/>
            <person name="Yang H."/>
            <person name="Xiang J."/>
        </authorList>
    </citation>
    <scope>NUCLEOTIDE SEQUENCE [LARGE SCALE GENOMIC DNA]</scope>
    <source>
        <strain evidence="9">Shaxun</strain>
        <tissue evidence="9">Muscle</tissue>
    </source>
</reference>
<dbReference type="InterPro" id="IPR018499">
    <property type="entry name" value="Tetraspanin/Peripherin"/>
</dbReference>
<dbReference type="STRING" id="307972.A0A2G8KN35"/>
<evidence type="ECO:0000256" key="5">
    <source>
        <dbReference type="ARBA" id="ARBA00023136"/>
    </source>
</evidence>
<keyword evidence="10" id="KW-1185">Reference proteome</keyword>
<evidence type="ECO:0000256" key="4">
    <source>
        <dbReference type="ARBA" id="ARBA00022989"/>
    </source>
</evidence>
<feature type="disulfide bond" evidence="6">
    <location>
        <begin position="158"/>
        <end position="193"/>
    </location>
</feature>
<keyword evidence="3 7" id="KW-0812">Transmembrane</keyword>
<organism evidence="9 10">
    <name type="scientific">Stichopus japonicus</name>
    <name type="common">Sea cucumber</name>
    <dbReference type="NCBI Taxonomy" id="307972"/>
    <lineage>
        <taxon>Eukaryota</taxon>
        <taxon>Metazoa</taxon>
        <taxon>Echinodermata</taxon>
        <taxon>Eleutherozoa</taxon>
        <taxon>Echinozoa</taxon>
        <taxon>Holothuroidea</taxon>
        <taxon>Aspidochirotacea</taxon>
        <taxon>Aspidochirotida</taxon>
        <taxon>Stichopodidae</taxon>
        <taxon>Apostichopus</taxon>
    </lineage>
</organism>
<evidence type="ECO:0000313" key="10">
    <source>
        <dbReference type="Proteomes" id="UP000230750"/>
    </source>
</evidence>
<feature type="region of interest" description="Disordered" evidence="8">
    <location>
        <begin position="244"/>
        <end position="268"/>
    </location>
</feature>
<feature type="disulfide bond" evidence="6">
    <location>
        <begin position="159"/>
        <end position="180"/>
    </location>
</feature>
<dbReference type="Pfam" id="PF00335">
    <property type="entry name" value="Tetraspanin"/>
    <property type="match status" value="1"/>
</dbReference>
<sequence>MTVNSSSRFCVQVVTGILNFLFGVLSIGLIIWPILIGTEVFDIYDYNLFDLTAVIESPLLLIACGIMLGTGVIAMVVSILGCIGACVMNRLLLATISVVVIFIFLANFTGAILVAKYTGTDGPNFTETETATTYLQVNYNSSERFASAFDKFQRQNGCCGFDSKKDFVSQPQNLIWPRSCCENENDSKPVEECITFNTGCRSPLRDHLYQVSLITAASLVSVSTFELSLILSTVLLLRIKRKDENKLEEESEDEESEEEEQEAIGFYQ</sequence>
<gene>
    <name evidence="9" type="ORF">BSL78_13730</name>
</gene>
<dbReference type="PANTHER" id="PTHR19282:SF452">
    <property type="entry name" value="LD03691P"/>
    <property type="match status" value="1"/>
</dbReference>
<dbReference type="PANTHER" id="PTHR19282">
    <property type="entry name" value="TETRASPANIN"/>
    <property type="match status" value="1"/>
</dbReference>
<dbReference type="InterPro" id="IPR000301">
    <property type="entry name" value="Tetraspanin_animals"/>
</dbReference>
<dbReference type="Gene3D" id="1.10.1450.10">
    <property type="entry name" value="Tetraspanin"/>
    <property type="match status" value="1"/>
</dbReference>